<dbReference type="EMBL" id="JAIZAY010000006">
    <property type="protein sequence ID" value="KAJ8039695.1"/>
    <property type="molecule type" value="Genomic_DNA"/>
</dbReference>
<dbReference type="PANTHER" id="PTHR23044">
    <property type="entry name" value="3'-5' EXONUCLEASE ERI1-RELATED"/>
    <property type="match status" value="1"/>
</dbReference>
<dbReference type="GO" id="GO:0003676">
    <property type="term" value="F:nucleic acid binding"/>
    <property type="evidence" value="ECO:0007669"/>
    <property type="project" value="InterPro"/>
</dbReference>
<evidence type="ECO:0000313" key="6">
    <source>
        <dbReference type="Proteomes" id="UP001152320"/>
    </source>
</evidence>
<dbReference type="InterPro" id="IPR013520">
    <property type="entry name" value="Ribonucl_H"/>
</dbReference>
<dbReference type="AlphaFoldDB" id="A0A9Q1C7P0"/>
<name>A0A9Q1C7P0_HOLLE</name>
<evidence type="ECO:0000256" key="2">
    <source>
        <dbReference type="ARBA" id="ARBA00022801"/>
    </source>
</evidence>
<dbReference type="PANTHER" id="PTHR23044:SF61">
    <property type="entry name" value="3'-5' EXORIBONUCLEASE 1-RELATED"/>
    <property type="match status" value="1"/>
</dbReference>
<dbReference type="InterPro" id="IPR051274">
    <property type="entry name" value="3-5_Exoribonuclease"/>
</dbReference>
<dbReference type="Proteomes" id="UP001152320">
    <property type="component" value="Chromosome 6"/>
</dbReference>
<protein>
    <submittedName>
        <fullName evidence="5">ERI1 exoribonuclease 3</fullName>
    </submittedName>
</protein>
<dbReference type="Gene3D" id="3.30.420.10">
    <property type="entry name" value="Ribonuclease H-like superfamily/Ribonuclease H"/>
    <property type="match status" value="1"/>
</dbReference>
<dbReference type="SMART" id="SM00479">
    <property type="entry name" value="EXOIII"/>
    <property type="match status" value="1"/>
</dbReference>
<evidence type="ECO:0000256" key="3">
    <source>
        <dbReference type="ARBA" id="ARBA00022839"/>
    </source>
</evidence>
<keyword evidence="3" id="KW-0269">Exonuclease</keyword>
<keyword evidence="6" id="KW-1185">Reference proteome</keyword>
<dbReference type="CDD" id="cd06133">
    <property type="entry name" value="ERI-1_3'hExo_like"/>
    <property type="match status" value="1"/>
</dbReference>
<dbReference type="InterPro" id="IPR012337">
    <property type="entry name" value="RNaseH-like_sf"/>
</dbReference>
<sequence>MTYQHLLPPFLLLFKRNFSQLYHPRRKARVNVLLAKSSYPRSSSSPSMAASSGQQPGIAFQDFHYFLVLDFEATCWENEKLKPQEIIEFPVLKISGKTFEVESEFHTYVEPQVHGISEFCTELTGITKDMVAGQPHLDEVLKTFNIWMVKEGLLENQTKSIFVTCGDWDLRTMLPGQCGYFKWPVASYFTQWINIKKAFARVTGVYPKGMMPMLEHLGIQHEGRHHSGIDDCKNIAKILKALAEKRFRFQPTGANR</sequence>
<keyword evidence="1" id="KW-0540">Nuclease</keyword>
<dbReference type="GO" id="GO:0000175">
    <property type="term" value="F:3'-5'-RNA exonuclease activity"/>
    <property type="evidence" value="ECO:0007669"/>
    <property type="project" value="InterPro"/>
</dbReference>
<comment type="caution">
    <text evidence="5">The sequence shown here is derived from an EMBL/GenBank/DDBJ whole genome shotgun (WGS) entry which is preliminary data.</text>
</comment>
<proteinExistence type="predicted"/>
<keyword evidence="2" id="KW-0378">Hydrolase</keyword>
<dbReference type="SUPFAM" id="SSF53098">
    <property type="entry name" value="Ribonuclease H-like"/>
    <property type="match status" value="1"/>
</dbReference>
<organism evidence="5 6">
    <name type="scientific">Holothuria leucospilota</name>
    <name type="common">Black long sea cucumber</name>
    <name type="synonym">Mertensiothuria leucospilota</name>
    <dbReference type="NCBI Taxonomy" id="206669"/>
    <lineage>
        <taxon>Eukaryota</taxon>
        <taxon>Metazoa</taxon>
        <taxon>Echinodermata</taxon>
        <taxon>Eleutherozoa</taxon>
        <taxon>Echinozoa</taxon>
        <taxon>Holothuroidea</taxon>
        <taxon>Aspidochirotacea</taxon>
        <taxon>Aspidochirotida</taxon>
        <taxon>Holothuriidae</taxon>
        <taxon>Holothuria</taxon>
    </lineage>
</organism>
<reference evidence="5" key="1">
    <citation type="submission" date="2021-10" db="EMBL/GenBank/DDBJ databases">
        <title>Tropical sea cucumber genome reveals ecological adaptation and Cuvierian tubules defense mechanism.</title>
        <authorList>
            <person name="Chen T."/>
        </authorList>
    </citation>
    <scope>NUCLEOTIDE SEQUENCE</scope>
    <source>
        <strain evidence="5">Nanhai2018</strain>
        <tissue evidence="5">Muscle</tissue>
    </source>
</reference>
<dbReference type="OrthoDB" id="448399at2759"/>
<dbReference type="Pfam" id="PF00929">
    <property type="entry name" value="RNase_T"/>
    <property type="match status" value="1"/>
</dbReference>
<dbReference type="InterPro" id="IPR047201">
    <property type="entry name" value="ERI-1_3'hExo-like"/>
</dbReference>
<evidence type="ECO:0000256" key="1">
    <source>
        <dbReference type="ARBA" id="ARBA00022722"/>
    </source>
</evidence>
<accession>A0A9Q1C7P0</accession>
<gene>
    <name evidence="5" type="ORF">HOLleu_13776</name>
</gene>
<evidence type="ECO:0000259" key="4">
    <source>
        <dbReference type="SMART" id="SM00479"/>
    </source>
</evidence>
<dbReference type="InterPro" id="IPR036397">
    <property type="entry name" value="RNaseH_sf"/>
</dbReference>
<feature type="domain" description="Exonuclease" evidence="4">
    <location>
        <begin position="65"/>
        <end position="248"/>
    </location>
</feature>
<evidence type="ECO:0000313" key="5">
    <source>
        <dbReference type="EMBL" id="KAJ8039695.1"/>
    </source>
</evidence>